<dbReference type="EMBL" id="WJXA01000012">
    <property type="protein sequence ID" value="KAF7123984.1"/>
    <property type="molecule type" value="Genomic_DNA"/>
</dbReference>
<feature type="domain" description="C2H2-type" evidence="18">
    <location>
        <begin position="1255"/>
        <end position="1284"/>
    </location>
</feature>
<feature type="compositionally biased region" description="Basic and acidic residues" evidence="17">
    <location>
        <begin position="1188"/>
        <end position="1198"/>
    </location>
</feature>
<dbReference type="Pfam" id="PF02373">
    <property type="entry name" value="JmjC"/>
    <property type="match status" value="1"/>
</dbReference>
<keyword evidence="12" id="KW-0804">Transcription</keyword>
<evidence type="ECO:0000256" key="6">
    <source>
        <dbReference type="ARBA" id="ARBA00022833"/>
    </source>
</evidence>
<dbReference type="Pfam" id="PF02375">
    <property type="entry name" value="JmjN"/>
    <property type="match status" value="1"/>
</dbReference>
<dbReference type="InterPro" id="IPR036236">
    <property type="entry name" value="Znf_C2H2_sf"/>
</dbReference>
<dbReference type="FunFam" id="3.30.160.60:FF:000747">
    <property type="entry name" value="Probable lysine-specific demethylase ELF6"/>
    <property type="match status" value="1"/>
</dbReference>
<evidence type="ECO:0000256" key="1">
    <source>
        <dbReference type="ARBA" id="ARBA00004123"/>
    </source>
</evidence>
<evidence type="ECO:0000256" key="14">
    <source>
        <dbReference type="ARBA" id="ARBA00050682"/>
    </source>
</evidence>
<reference evidence="21" key="1">
    <citation type="submission" date="2019-11" db="EMBL/GenBank/DDBJ databases">
        <authorList>
            <person name="Liu Y."/>
            <person name="Hou J."/>
            <person name="Li T.-Q."/>
            <person name="Guan C.-H."/>
            <person name="Wu X."/>
            <person name="Wu H.-Z."/>
            <person name="Ling F."/>
            <person name="Zhang R."/>
            <person name="Shi X.-G."/>
            <person name="Ren J.-P."/>
            <person name="Chen E.-F."/>
            <person name="Sun J.-M."/>
        </authorList>
    </citation>
    <scope>NUCLEOTIDE SEQUENCE</scope>
    <source>
        <strain evidence="21">Adult_tree_wgs_1</strain>
        <tissue evidence="21">Leaves</tissue>
    </source>
</reference>
<evidence type="ECO:0000256" key="3">
    <source>
        <dbReference type="ARBA" id="ARBA00022723"/>
    </source>
</evidence>
<keyword evidence="13" id="KW-0539">Nucleus</keyword>
<dbReference type="GO" id="GO:0009741">
    <property type="term" value="P:response to brassinosteroid"/>
    <property type="evidence" value="ECO:0007669"/>
    <property type="project" value="UniProtKB-ARBA"/>
</dbReference>
<dbReference type="GO" id="GO:0040029">
    <property type="term" value="P:epigenetic regulation of gene expression"/>
    <property type="evidence" value="ECO:0007669"/>
    <property type="project" value="UniProtKB-ARBA"/>
</dbReference>
<feature type="domain" description="C2H2-type" evidence="18">
    <location>
        <begin position="1285"/>
        <end position="1314"/>
    </location>
</feature>
<comment type="catalytic activity">
    <reaction evidence="14">
        <text>N(6),N(6)-dimethyl-L-lysyl(27)-[histone H3] + 2-oxoglutarate + O2 = N(6)-methyl-L-lysyl(27)-[histone H3] + formaldehyde + succinate + CO2</text>
        <dbReference type="Rhea" id="RHEA:60232"/>
        <dbReference type="Rhea" id="RHEA-COMP:15539"/>
        <dbReference type="Rhea" id="RHEA-COMP:15544"/>
        <dbReference type="ChEBI" id="CHEBI:15379"/>
        <dbReference type="ChEBI" id="CHEBI:16526"/>
        <dbReference type="ChEBI" id="CHEBI:16810"/>
        <dbReference type="ChEBI" id="CHEBI:16842"/>
        <dbReference type="ChEBI" id="CHEBI:30031"/>
        <dbReference type="ChEBI" id="CHEBI:61929"/>
        <dbReference type="ChEBI" id="CHEBI:61976"/>
    </reaction>
    <physiologicalReaction direction="left-to-right" evidence="14">
        <dbReference type="Rhea" id="RHEA:60233"/>
    </physiologicalReaction>
</comment>
<evidence type="ECO:0000256" key="16">
    <source>
        <dbReference type="PROSITE-ProRule" id="PRU00042"/>
    </source>
</evidence>
<evidence type="ECO:0000256" key="15">
    <source>
        <dbReference type="ARBA" id="ARBA00051751"/>
    </source>
</evidence>
<dbReference type="PROSITE" id="PS51184">
    <property type="entry name" value="JMJC"/>
    <property type="match status" value="1"/>
</dbReference>
<keyword evidence="7" id="KW-0156">Chromatin regulator</keyword>
<comment type="caution">
    <text evidence="21">The sequence shown here is derived from an EMBL/GenBank/DDBJ whole genome shotgun (WGS) entry which is preliminary data.</text>
</comment>
<feature type="region of interest" description="Disordered" evidence="17">
    <location>
        <begin position="1039"/>
        <end position="1063"/>
    </location>
</feature>
<gene>
    <name evidence="21" type="ORF">RHSIM_Rhsim12G0171300</name>
</gene>
<evidence type="ECO:0000256" key="10">
    <source>
        <dbReference type="ARBA" id="ARBA00023004"/>
    </source>
</evidence>
<evidence type="ECO:0000256" key="11">
    <source>
        <dbReference type="ARBA" id="ARBA00023015"/>
    </source>
</evidence>
<evidence type="ECO:0000256" key="8">
    <source>
        <dbReference type="ARBA" id="ARBA00022964"/>
    </source>
</evidence>
<dbReference type="PROSITE" id="PS00028">
    <property type="entry name" value="ZINC_FINGER_C2H2_1"/>
    <property type="match status" value="3"/>
</dbReference>
<dbReference type="GO" id="GO:2000028">
    <property type="term" value="P:regulation of photoperiodism, flowering"/>
    <property type="evidence" value="ECO:0007669"/>
    <property type="project" value="UniProtKB-ARBA"/>
</dbReference>
<evidence type="ECO:0000259" key="18">
    <source>
        <dbReference type="PROSITE" id="PS50157"/>
    </source>
</evidence>
<dbReference type="GO" id="GO:0000785">
    <property type="term" value="C:chromatin"/>
    <property type="evidence" value="ECO:0007669"/>
    <property type="project" value="TreeGrafter"/>
</dbReference>
<feature type="compositionally biased region" description="Acidic residues" evidence="17">
    <location>
        <begin position="1163"/>
        <end position="1174"/>
    </location>
</feature>
<comment type="subcellular location">
    <subcellularLocation>
        <location evidence="1">Nucleus</location>
    </subcellularLocation>
</comment>
<comment type="catalytic activity">
    <reaction evidence="15">
        <text>N(6),N(6),N(6)-trimethyl-L-lysyl(27)-[histone H3] + 2-oxoglutarate + O2 = N(6),N(6)-dimethyl-L-lysyl(27)-[histone H3] + formaldehyde + succinate + CO2</text>
        <dbReference type="Rhea" id="RHEA:60228"/>
        <dbReference type="Rhea" id="RHEA-COMP:15535"/>
        <dbReference type="Rhea" id="RHEA-COMP:15539"/>
        <dbReference type="ChEBI" id="CHEBI:15379"/>
        <dbReference type="ChEBI" id="CHEBI:16526"/>
        <dbReference type="ChEBI" id="CHEBI:16810"/>
        <dbReference type="ChEBI" id="CHEBI:16842"/>
        <dbReference type="ChEBI" id="CHEBI:30031"/>
        <dbReference type="ChEBI" id="CHEBI:61961"/>
        <dbReference type="ChEBI" id="CHEBI:61976"/>
    </reaction>
    <physiologicalReaction direction="left-to-right" evidence="15">
        <dbReference type="Rhea" id="RHEA:60229"/>
    </physiologicalReaction>
</comment>
<dbReference type="InterPro" id="IPR003349">
    <property type="entry name" value="JmjN"/>
</dbReference>
<dbReference type="PROSITE" id="PS51183">
    <property type="entry name" value="JMJN"/>
    <property type="match status" value="1"/>
</dbReference>
<dbReference type="Gene3D" id="2.60.120.650">
    <property type="entry name" value="Cupin"/>
    <property type="match status" value="1"/>
</dbReference>
<feature type="domain" description="JmjC" evidence="20">
    <location>
        <begin position="195"/>
        <end position="361"/>
    </location>
</feature>
<keyword evidence="10" id="KW-0408">Iron</keyword>
<keyword evidence="3" id="KW-0479">Metal-binding</keyword>
<keyword evidence="4" id="KW-0677">Repeat</keyword>
<keyword evidence="22" id="KW-1185">Reference proteome</keyword>
<dbReference type="GO" id="GO:0048580">
    <property type="term" value="P:regulation of post-embryonic development"/>
    <property type="evidence" value="ECO:0007669"/>
    <property type="project" value="UniProtKB-ARBA"/>
</dbReference>
<accession>A0A834G6J2</accession>
<feature type="domain" description="C2H2-type" evidence="18">
    <location>
        <begin position="1315"/>
        <end position="1346"/>
    </location>
</feature>
<sequence length="1348" mass="150224">MATATPSAEHQNTEVFPWLKTLPLAPEYHPTLAEFQDPISYIFKIEKEASTYGICKIVPPLPAAPKKTAIANVNRSLAARNPNNSPPTFTTRQQQIGFCPRKHRPVSKPVWQSGEHYTLPEFEAKAKNFERSYVKKSSKKGLTGLEVETLYWKANGDKPFSVEYANDMPGSAFVPVVSGGRNKKREKTEAVTVGETAWNMRGVSRAKGSLLRFMKEEIPGVTSPMVYVAMMFSWFAWHVEDHDLHSLNYLHMGAGKTWYGVPRDAAVAFEEVIRVNGYGGEINPLVTFAILGEKTTVMSPEVLISAGIPCCRLVQNAGEFVVTFPRAYHSGFSHGYNLGEAANIATPGWLMVAKDAAIRRASINCPPMVSHFQLLYDLALSLCSRIPKSVGTEPRSSRLKDKKKGEGETLIKELFVEDVMRNNDLLHILGEGSSVVLLPQNSLEEIKASESSASRNIILDRKLGVNQLASFYPVKGKLSSLPNGNRLSFLSGGDSACTLASQTHKVDAGTERTAQGDRLSDKGLFSCVTCGILSFACVAIVQPREAAAHYLMSADCSVFNDHYVGPPVHSDGCTVSAVAANPSEMNSQSGRCSLLLFFMDLDLVLLHGFVLLDAYSATYPDSCNFCYHRFCILSTKSTILRITMNLLFIHLNAAGLMGKSVRDGLFDVPVQAADDIQTVQHGTEVFIDAEAKETASALGLLALNYGNSSDSEEEDIEADIPVYSSRTKSKDFAPVVGLQSESSSDDVSLQVVDSYEDDGHLISNFRGRYQSFECSDELESGNRASKELNSLGIGFRQQMKSSAADSNFSPLTRQAVRSSSNAIDPYENTTLSFAPRSDVDSSRLHVFCLQHAVEVEQRLRPIGGAHILLLCHPDYPELENEAKSVAEELGIDYFWNDVGFREAAKDDEVTIQLALESADSLHGNGDWAVKLGINLYYSANLSRSPLYSKQMPYNSVIYKAFGRSSTVNSPTKRKVHRKGPGKQKKIVVAGKWCGKVWMSNQVHPLLAERDTEEEEERGFRAWSKPNVARHERERLSEISHPAETNSMVNAEEEEEEEEEERGFRVWSKPDIVRHGKERLSEITHTAETNSGIRKSGRKRKSTIKAEANLKAKRPKMEDPVNDADDSQEEAYQKQKRSLKNKKMEPKTPLLLKSRIRNTRQFDSDIEEEEDEEVEGGPSTRLRKRAPKPSKDLVEKPIESKPMLKKPTSSKKEKKSPAAAPSNMKVREEEGEYQCDVEGCAMAFSSKQELVMHKKNICPVKGCGKKFFSHKYLVQHRRVHMDDRPLKCPWKGCKMSFKWAWARTEHIRVHTGARPYVCEQAGCGQTFRFVSDFSRHKRKTGHLGKKGRR</sequence>
<dbReference type="Proteomes" id="UP000626092">
    <property type="component" value="Unassembled WGS sequence"/>
</dbReference>
<evidence type="ECO:0000256" key="17">
    <source>
        <dbReference type="SAM" id="MobiDB-lite"/>
    </source>
</evidence>
<dbReference type="OrthoDB" id="9547406at2759"/>
<evidence type="ECO:0000256" key="13">
    <source>
        <dbReference type="ARBA" id="ARBA00023242"/>
    </source>
</evidence>
<dbReference type="FunFam" id="2.60.120.650:FF:000023">
    <property type="entry name" value="Probable lysine-specific demethylase ELF6"/>
    <property type="match status" value="1"/>
</dbReference>
<dbReference type="PROSITE" id="PS50157">
    <property type="entry name" value="ZINC_FINGER_C2H2_2"/>
    <property type="match status" value="3"/>
</dbReference>
<evidence type="ECO:0000256" key="4">
    <source>
        <dbReference type="ARBA" id="ARBA00022737"/>
    </source>
</evidence>
<comment type="similarity">
    <text evidence="2">Belongs to the JHDM3 histone demethylase family.</text>
</comment>
<feature type="compositionally biased region" description="Acidic residues" evidence="17">
    <location>
        <begin position="1050"/>
        <end position="1060"/>
    </location>
</feature>
<evidence type="ECO:0000313" key="21">
    <source>
        <dbReference type="EMBL" id="KAF7123984.1"/>
    </source>
</evidence>
<dbReference type="GO" id="GO:0010628">
    <property type="term" value="P:positive regulation of gene expression"/>
    <property type="evidence" value="ECO:0007669"/>
    <property type="project" value="UniProtKB-ARBA"/>
</dbReference>
<keyword evidence="6" id="KW-0862">Zinc</keyword>
<keyword evidence="8" id="KW-0223">Dioxygenase</keyword>
<feature type="compositionally biased region" description="Polar residues" evidence="17">
    <location>
        <begin position="1082"/>
        <end position="1092"/>
    </location>
</feature>
<evidence type="ECO:0000256" key="7">
    <source>
        <dbReference type="ARBA" id="ARBA00022853"/>
    </source>
</evidence>
<evidence type="ECO:0000259" key="19">
    <source>
        <dbReference type="PROSITE" id="PS51183"/>
    </source>
</evidence>
<evidence type="ECO:0000256" key="9">
    <source>
        <dbReference type="ARBA" id="ARBA00023002"/>
    </source>
</evidence>
<evidence type="ECO:0000256" key="5">
    <source>
        <dbReference type="ARBA" id="ARBA00022771"/>
    </source>
</evidence>
<dbReference type="GO" id="GO:0009826">
    <property type="term" value="P:unidimensional cell growth"/>
    <property type="evidence" value="ECO:0007669"/>
    <property type="project" value="UniProtKB-ARBA"/>
</dbReference>
<dbReference type="GO" id="GO:0008270">
    <property type="term" value="F:zinc ion binding"/>
    <property type="evidence" value="ECO:0007669"/>
    <property type="project" value="UniProtKB-KW"/>
</dbReference>
<dbReference type="SUPFAM" id="SSF51197">
    <property type="entry name" value="Clavaminate synthase-like"/>
    <property type="match status" value="1"/>
</dbReference>
<proteinExistence type="inferred from homology"/>
<keyword evidence="9" id="KW-0560">Oxidoreductase</keyword>
<evidence type="ECO:0000256" key="12">
    <source>
        <dbReference type="ARBA" id="ARBA00023163"/>
    </source>
</evidence>
<evidence type="ECO:0000256" key="2">
    <source>
        <dbReference type="ARBA" id="ARBA00009711"/>
    </source>
</evidence>
<dbReference type="SMART" id="SM00545">
    <property type="entry name" value="JmjN"/>
    <property type="match status" value="1"/>
</dbReference>
<evidence type="ECO:0000313" key="22">
    <source>
        <dbReference type="Proteomes" id="UP000626092"/>
    </source>
</evidence>
<dbReference type="InterPro" id="IPR003347">
    <property type="entry name" value="JmjC_dom"/>
</dbReference>
<feature type="compositionally biased region" description="Acidic residues" evidence="17">
    <location>
        <begin position="1119"/>
        <end position="1128"/>
    </location>
</feature>
<feature type="region of interest" description="Disordered" evidence="17">
    <location>
        <begin position="1082"/>
        <end position="1226"/>
    </location>
</feature>
<dbReference type="SUPFAM" id="SSF57667">
    <property type="entry name" value="beta-beta-alpha zinc fingers"/>
    <property type="match status" value="2"/>
</dbReference>
<dbReference type="SMART" id="SM00355">
    <property type="entry name" value="ZnF_C2H2"/>
    <property type="match status" value="4"/>
</dbReference>
<name>A0A834G6J2_RHOSS</name>
<dbReference type="GO" id="GO:0005634">
    <property type="term" value="C:nucleus"/>
    <property type="evidence" value="ECO:0007669"/>
    <property type="project" value="UniProtKB-SubCell"/>
</dbReference>
<dbReference type="PANTHER" id="PTHR10694:SF38">
    <property type="entry name" value="LYSINE-SPECIFIC DEMETHYLASE REF6"/>
    <property type="match status" value="1"/>
</dbReference>
<dbReference type="GO" id="GO:0034647">
    <property type="term" value="F:histone H3K4me/H3K4me2/H3K4me3 demethylase activity"/>
    <property type="evidence" value="ECO:0007669"/>
    <property type="project" value="TreeGrafter"/>
</dbReference>
<evidence type="ECO:0008006" key="23">
    <source>
        <dbReference type="Google" id="ProtNLM"/>
    </source>
</evidence>
<keyword evidence="5 16" id="KW-0863">Zinc-finger</keyword>
<dbReference type="Gene3D" id="3.30.160.60">
    <property type="entry name" value="Classic Zinc Finger"/>
    <property type="match status" value="3"/>
</dbReference>
<dbReference type="PANTHER" id="PTHR10694">
    <property type="entry name" value="LYSINE-SPECIFIC DEMETHYLASE"/>
    <property type="match status" value="1"/>
</dbReference>
<dbReference type="InterPro" id="IPR013087">
    <property type="entry name" value="Znf_C2H2_type"/>
</dbReference>
<evidence type="ECO:0000259" key="20">
    <source>
        <dbReference type="PROSITE" id="PS51184"/>
    </source>
</evidence>
<organism evidence="21 22">
    <name type="scientific">Rhododendron simsii</name>
    <name type="common">Sims's rhododendron</name>
    <dbReference type="NCBI Taxonomy" id="118357"/>
    <lineage>
        <taxon>Eukaryota</taxon>
        <taxon>Viridiplantae</taxon>
        <taxon>Streptophyta</taxon>
        <taxon>Embryophyta</taxon>
        <taxon>Tracheophyta</taxon>
        <taxon>Spermatophyta</taxon>
        <taxon>Magnoliopsida</taxon>
        <taxon>eudicotyledons</taxon>
        <taxon>Gunneridae</taxon>
        <taxon>Pentapetalae</taxon>
        <taxon>asterids</taxon>
        <taxon>Ericales</taxon>
        <taxon>Ericaceae</taxon>
        <taxon>Ericoideae</taxon>
        <taxon>Rhodoreae</taxon>
        <taxon>Rhododendron</taxon>
    </lineage>
</organism>
<dbReference type="SMART" id="SM00558">
    <property type="entry name" value="JmjC"/>
    <property type="match status" value="1"/>
</dbReference>
<protein>
    <recommendedName>
        <fullName evidence="23">Lysine-specific demethylase REF6</fullName>
    </recommendedName>
</protein>
<feature type="domain" description="JmjN" evidence="19">
    <location>
        <begin position="25"/>
        <end position="66"/>
    </location>
</feature>
<dbReference type="GO" id="GO:0071558">
    <property type="term" value="F:histone H3K27me2/H3K27me3 demethylase activity"/>
    <property type="evidence" value="ECO:0007669"/>
    <property type="project" value="UniProtKB-ARBA"/>
</dbReference>
<keyword evidence="11" id="KW-0805">Transcription regulation</keyword>